<keyword evidence="3 11" id="KW-0813">Transport</keyword>
<organism evidence="13 14">
    <name type="scientific">Basidiobolus meristosporus CBS 931.73</name>
    <dbReference type="NCBI Taxonomy" id="1314790"/>
    <lineage>
        <taxon>Eukaryota</taxon>
        <taxon>Fungi</taxon>
        <taxon>Fungi incertae sedis</taxon>
        <taxon>Zoopagomycota</taxon>
        <taxon>Entomophthoromycotina</taxon>
        <taxon>Basidiobolomycetes</taxon>
        <taxon>Basidiobolales</taxon>
        <taxon>Basidiobolaceae</taxon>
        <taxon>Basidiobolus</taxon>
    </lineage>
</organism>
<reference evidence="13 14" key="1">
    <citation type="submission" date="2016-07" db="EMBL/GenBank/DDBJ databases">
        <title>Pervasive Adenine N6-methylation of Active Genes in Fungi.</title>
        <authorList>
            <consortium name="DOE Joint Genome Institute"/>
            <person name="Mondo S.J."/>
            <person name="Dannebaum R.O."/>
            <person name="Kuo R.C."/>
            <person name="Labutti K."/>
            <person name="Haridas S."/>
            <person name="Kuo A."/>
            <person name="Salamov A."/>
            <person name="Ahrendt S.R."/>
            <person name="Lipzen A."/>
            <person name="Sullivan W."/>
            <person name="Andreopoulos W.B."/>
            <person name="Clum A."/>
            <person name="Lindquist E."/>
            <person name="Daum C."/>
            <person name="Ramamoorthy G.K."/>
            <person name="Gryganskyi A."/>
            <person name="Culley D."/>
            <person name="Magnuson J.K."/>
            <person name="James T.Y."/>
            <person name="O'Malley M.A."/>
            <person name="Stajich J.E."/>
            <person name="Spatafora J.W."/>
            <person name="Visel A."/>
            <person name="Grigoriev I.V."/>
        </authorList>
    </citation>
    <scope>NUCLEOTIDE SEQUENCE [LARGE SCALE GENOMIC DNA]</scope>
    <source>
        <strain evidence="13 14">CBS 931.73</strain>
    </source>
</reference>
<dbReference type="InterPro" id="IPR051508">
    <property type="entry name" value="Mito_Carrier_Antiporter"/>
</dbReference>
<evidence type="ECO:0000256" key="1">
    <source>
        <dbReference type="ARBA" id="ARBA00004448"/>
    </source>
</evidence>
<dbReference type="Proteomes" id="UP000193498">
    <property type="component" value="Unassembled WGS sequence"/>
</dbReference>
<keyword evidence="9 10" id="KW-0472">Membrane</keyword>
<dbReference type="InParanoid" id="A0A1Y1Y5P7"/>
<name>A0A1Y1Y5P7_9FUNG</name>
<comment type="caution">
    <text evidence="13">The sequence shown here is derived from an EMBL/GenBank/DDBJ whole genome shotgun (WGS) entry which is preliminary data.</text>
</comment>
<dbReference type="OrthoDB" id="756301at2759"/>
<gene>
    <name evidence="13" type="ORF">K493DRAFT_316068</name>
</gene>
<dbReference type="Pfam" id="PF00153">
    <property type="entry name" value="Mito_carr"/>
    <property type="match status" value="3"/>
</dbReference>
<keyword evidence="5" id="KW-0677">Repeat</keyword>
<dbReference type="AlphaFoldDB" id="A0A1Y1Y5P7"/>
<evidence type="ECO:0000256" key="10">
    <source>
        <dbReference type="PROSITE-ProRule" id="PRU00282"/>
    </source>
</evidence>
<keyword evidence="8" id="KW-0496">Mitochondrion</keyword>
<keyword evidence="14" id="KW-1185">Reference proteome</keyword>
<accession>A0A1Y1Y5P7</accession>
<feature type="repeat" description="Solcar" evidence="10">
    <location>
        <begin position="210"/>
        <end position="301"/>
    </location>
</feature>
<evidence type="ECO:0000256" key="7">
    <source>
        <dbReference type="ARBA" id="ARBA00022989"/>
    </source>
</evidence>
<dbReference type="PROSITE" id="PS50920">
    <property type="entry name" value="SOLCAR"/>
    <property type="match status" value="3"/>
</dbReference>
<evidence type="ECO:0000256" key="4">
    <source>
        <dbReference type="ARBA" id="ARBA00022692"/>
    </source>
</evidence>
<evidence type="ECO:0000256" key="12">
    <source>
        <dbReference type="SAM" id="Phobius"/>
    </source>
</evidence>
<evidence type="ECO:0000256" key="8">
    <source>
        <dbReference type="ARBA" id="ARBA00023128"/>
    </source>
</evidence>
<dbReference type="InterPro" id="IPR023395">
    <property type="entry name" value="MCP_dom_sf"/>
</dbReference>
<dbReference type="Gene3D" id="1.50.40.10">
    <property type="entry name" value="Mitochondrial carrier domain"/>
    <property type="match status" value="1"/>
</dbReference>
<evidence type="ECO:0000256" key="2">
    <source>
        <dbReference type="ARBA" id="ARBA00006375"/>
    </source>
</evidence>
<proteinExistence type="inferred from homology"/>
<feature type="repeat" description="Solcar" evidence="10">
    <location>
        <begin position="107"/>
        <end position="202"/>
    </location>
</feature>
<dbReference type="InterPro" id="IPR018108">
    <property type="entry name" value="MCP_transmembrane"/>
</dbReference>
<dbReference type="EMBL" id="MCFE01000239">
    <property type="protein sequence ID" value="ORX93332.1"/>
    <property type="molecule type" value="Genomic_DNA"/>
</dbReference>
<dbReference type="STRING" id="1314790.A0A1Y1Y5P7"/>
<evidence type="ECO:0000256" key="6">
    <source>
        <dbReference type="ARBA" id="ARBA00022792"/>
    </source>
</evidence>
<keyword evidence="4 10" id="KW-0812">Transmembrane</keyword>
<keyword evidence="7 12" id="KW-1133">Transmembrane helix</keyword>
<feature type="transmembrane region" description="Helical" evidence="12">
    <location>
        <begin position="12"/>
        <end position="30"/>
    </location>
</feature>
<evidence type="ECO:0000256" key="3">
    <source>
        <dbReference type="ARBA" id="ARBA00022448"/>
    </source>
</evidence>
<feature type="repeat" description="Solcar" evidence="10">
    <location>
        <begin position="7"/>
        <end position="97"/>
    </location>
</feature>
<dbReference type="PANTHER" id="PTHR45928">
    <property type="entry name" value="RE38146P"/>
    <property type="match status" value="1"/>
</dbReference>
<dbReference type="SUPFAM" id="SSF103506">
    <property type="entry name" value="Mitochondrial carrier"/>
    <property type="match status" value="1"/>
</dbReference>
<sequence>MESNRTLSVYESAVISAIAPAIAVFFSNPFDVAKVRMQLQGENQAVGRAYKHSFDCIYKMGSQEGFHALYKGIVPAVFREASKNLFRIGMFEPILNTIHNPNSGTSAPAWKRMVVGCLCGAMGALSCNPFELAKTRLQSSVKSVAGAKVGFQHGYTGLWDALRSIVKRDGFSGLYRGSTMSMTRSLVGSGSNMTIYSLTKESMLRRGYADVAWVDTGCGFFSAFWSVICMNPIDTLRTRYYNQPTFPDGRGQLYSSGFDAFRKVTKAEGYSALYKGFVSHFLRIGPHFALSFCFIGILRRQYWAYQDYRENRSSIKRLSLN</sequence>
<evidence type="ECO:0000313" key="14">
    <source>
        <dbReference type="Proteomes" id="UP000193498"/>
    </source>
</evidence>
<evidence type="ECO:0000256" key="11">
    <source>
        <dbReference type="RuleBase" id="RU000488"/>
    </source>
</evidence>
<dbReference type="GO" id="GO:0005743">
    <property type="term" value="C:mitochondrial inner membrane"/>
    <property type="evidence" value="ECO:0007669"/>
    <property type="project" value="UniProtKB-SubCell"/>
</dbReference>
<keyword evidence="6" id="KW-0999">Mitochondrion inner membrane</keyword>
<dbReference type="PANTHER" id="PTHR45928:SF1">
    <property type="entry name" value="RE38146P"/>
    <property type="match status" value="1"/>
</dbReference>
<comment type="subcellular location">
    <subcellularLocation>
        <location evidence="1">Mitochondrion inner membrane</location>
        <topology evidence="1">Multi-pass membrane protein</topology>
    </subcellularLocation>
</comment>
<protein>
    <submittedName>
        <fullName evidence="13">Mitochondrial carrier</fullName>
    </submittedName>
</protein>
<evidence type="ECO:0000313" key="13">
    <source>
        <dbReference type="EMBL" id="ORX93332.1"/>
    </source>
</evidence>
<comment type="similarity">
    <text evidence="2 11">Belongs to the mitochondrial carrier (TC 2.A.29) family.</text>
</comment>
<evidence type="ECO:0000256" key="5">
    <source>
        <dbReference type="ARBA" id="ARBA00022737"/>
    </source>
</evidence>
<evidence type="ECO:0000256" key="9">
    <source>
        <dbReference type="ARBA" id="ARBA00023136"/>
    </source>
</evidence>